<organism evidence="2 3">
    <name type="scientific">Aphanizomenon flos-aquae WA102</name>
    <dbReference type="NCBI Taxonomy" id="1710896"/>
    <lineage>
        <taxon>Bacteria</taxon>
        <taxon>Bacillati</taxon>
        <taxon>Cyanobacteriota</taxon>
        <taxon>Cyanophyceae</taxon>
        <taxon>Nostocales</taxon>
        <taxon>Aphanizomenonaceae</taxon>
        <taxon>Aphanizomenon</taxon>
    </lineage>
</organism>
<feature type="region of interest" description="Disordered" evidence="1">
    <location>
        <begin position="1"/>
        <end position="37"/>
    </location>
</feature>
<dbReference type="Proteomes" id="UP000092093">
    <property type="component" value="Unassembled WGS sequence"/>
</dbReference>
<evidence type="ECO:0000256" key="1">
    <source>
        <dbReference type="SAM" id="MobiDB-lite"/>
    </source>
</evidence>
<evidence type="ECO:0000313" key="3">
    <source>
        <dbReference type="Proteomes" id="UP000092093"/>
    </source>
</evidence>
<evidence type="ECO:0000313" key="2">
    <source>
        <dbReference type="EMBL" id="OBQ32749.1"/>
    </source>
</evidence>
<dbReference type="EMBL" id="LJOW01000730">
    <property type="protein sequence ID" value="OBQ32749.1"/>
    <property type="molecule type" value="Genomic_DNA"/>
</dbReference>
<accession>A0A1B7W6P7</accession>
<reference evidence="2 3" key="1">
    <citation type="submission" date="2015-09" db="EMBL/GenBank/DDBJ databases">
        <title>Aphanizomenon flos-aquae WA102.</title>
        <authorList>
            <person name="Driscoll C."/>
        </authorList>
    </citation>
    <scope>NUCLEOTIDE SEQUENCE [LARGE SCALE GENOMIC DNA]</scope>
    <source>
        <strain evidence="2">WA102</strain>
    </source>
</reference>
<sequence>QGGSVTKDLRQGNLGAAGGLPAQEEETTPRRDVIPMPYLNSARTLAVLPGRQGAAGTAGDAPAAAGERPGQQEKVGSWADSVESEEAEGEAERAEAARQAHEQSFREFRDAKEKTIREEFEAMTRARYPTEPPKTTDMKAAMGAMMKSISSMADISSRADKVKVTWPKFSGRYVDYYLFKKDWTVFVTEHGKHLRDEELVRSFKENSVRGDALTLVVHARTM</sequence>
<proteinExistence type="predicted"/>
<feature type="region of interest" description="Disordered" evidence="1">
    <location>
        <begin position="50"/>
        <end position="113"/>
    </location>
</feature>
<protein>
    <submittedName>
        <fullName evidence="2">Uncharacterized protein</fullName>
    </submittedName>
</protein>
<comment type="caution">
    <text evidence="2">The sequence shown here is derived from an EMBL/GenBank/DDBJ whole genome shotgun (WGS) entry which is preliminary data.</text>
</comment>
<gene>
    <name evidence="2" type="ORF">AN484_27705</name>
</gene>
<feature type="non-terminal residue" evidence="2">
    <location>
        <position position="222"/>
    </location>
</feature>
<feature type="non-terminal residue" evidence="2">
    <location>
        <position position="1"/>
    </location>
</feature>
<name>A0A1B7W6P7_APHFL</name>
<feature type="compositionally biased region" description="Basic and acidic residues" evidence="1">
    <location>
        <begin position="90"/>
        <end position="113"/>
    </location>
</feature>
<feature type="compositionally biased region" description="Low complexity" evidence="1">
    <location>
        <begin position="54"/>
        <end position="66"/>
    </location>
</feature>
<dbReference type="AlphaFoldDB" id="A0A1B7W6P7"/>